<feature type="transmembrane region" description="Helical" evidence="1">
    <location>
        <begin position="20"/>
        <end position="50"/>
    </location>
</feature>
<dbReference type="InterPro" id="IPR025699">
    <property type="entry name" value="ABC2_memb-like"/>
</dbReference>
<evidence type="ECO:0000256" key="1">
    <source>
        <dbReference type="SAM" id="Phobius"/>
    </source>
</evidence>
<dbReference type="PANTHER" id="PTHR41309">
    <property type="entry name" value="MEMBRANE PROTEIN-RELATED"/>
    <property type="match status" value="1"/>
</dbReference>
<organism evidence="2 3">
    <name type="scientific">Candidatus Eisenbergiella merdavium</name>
    <dbReference type="NCBI Taxonomy" id="2838551"/>
    <lineage>
        <taxon>Bacteria</taxon>
        <taxon>Bacillati</taxon>
        <taxon>Bacillota</taxon>
        <taxon>Clostridia</taxon>
        <taxon>Lachnospirales</taxon>
        <taxon>Lachnospiraceae</taxon>
        <taxon>Eisenbergiella</taxon>
    </lineage>
</organism>
<feature type="transmembrane region" description="Helical" evidence="1">
    <location>
        <begin position="147"/>
        <end position="166"/>
    </location>
</feature>
<protein>
    <submittedName>
        <fullName evidence="2">ABC-2 transporter permease</fullName>
    </submittedName>
</protein>
<dbReference type="EMBL" id="DWWS01000074">
    <property type="protein sequence ID" value="HJC25972.1"/>
    <property type="molecule type" value="Genomic_DNA"/>
</dbReference>
<comment type="caution">
    <text evidence="2">The sequence shown here is derived from an EMBL/GenBank/DDBJ whole genome shotgun (WGS) entry which is preliminary data.</text>
</comment>
<reference evidence="2" key="1">
    <citation type="journal article" date="2021" name="PeerJ">
        <title>Extensive microbial diversity within the chicken gut microbiome revealed by metagenomics and culture.</title>
        <authorList>
            <person name="Gilroy R."/>
            <person name="Ravi A."/>
            <person name="Getino M."/>
            <person name="Pursley I."/>
            <person name="Horton D.L."/>
            <person name="Alikhan N.F."/>
            <person name="Baker D."/>
            <person name="Gharbi K."/>
            <person name="Hall N."/>
            <person name="Watson M."/>
            <person name="Adriaenssens E.M."/>
            <person name="Foster-Nyarko E."/>
            <person name="Jarju S."/>
            <person name="Secka A."/>
            <person name="Antonio M."/>
            <person name="Oren A."/>
            <person name="Chaudhuri R.R."/>
            <person name="La Ragione R."/>
            <person name="Hildebrand F."/>
            <person name="Pallen M.J."/>
        </authorList>
    </citation>
    <scope>NUCLEOTIDE SEQUENCE</scope>
    <source>
        <strain evidence="2">USAMLcec2-132</strain>
    </source>
</reference>
<dbReference type="PANTHER" id="PTHR41309:SF2">
    <property type="entry name" value="MEMBRANE PROTEIN"/>
    <property type="match status" value="1"/>
</dbReference>
<evidence type="ECO:0000313" key="2">
    <source>
        <dbReference type="EMBL" id="HJC25972.1"/>
    </source>
</evidence>
<feature type="transmembrane region" description="Helical" evidence="1">
    <location>
        <begin position="178"/>
        <end position="202"/>
    </location>
</feature>
<dbReference type="Pfam" id="PF13346">
    <property type="entry name" value="ABC2_membrane_5"/>
    <property type="match status" value="1"/>
</dbReference>
<feature type="transmembrane region" description="Helical" evidence="1">
    <location>
        <begin position="114"/>
        <end position="138"/>
    </location>
</feature>
<proteinExistence type="predicted"/>
<feature type="transmembrane region" description="Helical" evidence="1">
    <location>
        <begin position="82"/>
        <end position="102"/>
    </location>
</feature>
<keyword evidence="1" id="KW-0812">Transmembrane</keyword>
<accession>A0A9D2NI84</accession>
<keyword evidence="1" id="KW-1133">Transmembrane helix</keyword>
<sequence>MKGLLLKDFYMAEKYCRAFFLIVVVFFGISLLGSASFFLLVYPCILMGLIPSSLLSYDEREKWDVYSGTLPCTRAQLVSGKYLTGLLGELPVILLTVALYGVSQARTGAFDPAVLARMAGVMLLLGLIGPATTLPFLFRFGSEKGRIAYFAVIVFLCAACGALNSIPLSTGENDLGSWLMLPSAGASLAVAAAAVLLYALSWRLSIAFYEKREL</sequence>
<reference evidence="2" key="2">
    <citation type="submission" date="2021-04" db="EMBL/GenBank/DDBJ databases">
        <authorList>
            <person name="Gilroy R."/>
        </authorList>
    </citation>
    <scope>NUCLEOTIDE SEQUENCE</scope>
    <source>
        <strain evidence="2">USAMLcec2-132</strain>
    </source>
</reference>
<name>A0A9D2NI84_9FIRM</name>
<evidence type="ECO:0000313" key="3">
    <source>
        <dbReference type="Proteomes" id="UP000823891"/>
    </source>
</evidence>
<dbReference type="AlphaFoldDB" id="A0A9D2NI84"/>
<dbReference type="Proteomes" id="UP000823891">
    <property type="component" value="Unassembled WGS sequence"/>
</dbReference>
<gene>
    <name evidence="2" type="ORF">H9761_20135</name>
</gene>
<keyword evidence="1" id="KW-0472">Membrane</keyword>